<keyword evidence="18" id="KW-1185">Reference proteome</keyword>
<dbReference type="InterPro" id="IPR050515">
    <property type="entry name" value="Beta-lactam/transpept"/>
</dbReference>
<dbReference type="PANTHER" id="PTHR30627:SF2">
    <property type="entry name" value="PEPTIDOGLYCAN D,D-TRANSPEPTIDASE MRDA"/>
    <property type="match status" value="1"/>
</dbReference>
<evidence type="ECO:0000256" key="1">
    <source>
        <dbReference type="ARBA" id="ARBA00004167"/>
    </source>
</evidence>
<feature type="domain" description="Penicillin-binding protein transpeptidase" evidence="15">
    <location>
        <begin position="343"/>
        <end position="677"/>
    </location>
</feature>
<comment type="caution">
    <text evidence="17">The sequence shown here is derived from an EMBL/GenBank/DDBJ whole genome shotgun (WGS) entry which is preliminary data.</text>
</comment>
<dbReference type="Proteomes" id="UP001516662">
    <property type="component" value="Unassembled WGS sequence"/>
</dbReference>
<dbReference type="Pfam" id="PF03717">
    <property type="entry name" value="PBP_dimer"/>
    <property type="match status" value="1"/>
</dbReference>
<keyword evidence="11" id="KW-0472">Membrane</keyword>
<dbReference type="Gene3D" id="3.90.1310.10">
    <property type="entry name" value="Penicillin-binding protein 2a (Domain 2)"/>
    <property type="match status" value="1"/>
</dbReference>
<dbReference type="EC" id="3.4.16.4" evidence="5"/>
<evidence type="ECO:0000256" key="4">
    <source>
        <dbReference type="ARBA" id="ARBA00007171"/>
    </source>
</evidence>
<feature type="region of interest" description="Disordered" evidence="14">
    <location>
        <begin position="688"/>
        <end position="714"/>
    </location>
</feature>
<keyword evidence="8" id="KW-0133">Cell shape</keyword>
<organism evidence="17 18">
    <name type="scientific">Litchfieldia luteola</name>
    <dbReference type="NCBI Taxonomy" id="682179"/>
    <lineage>
        <taxon>Bacteria</taxon>
        <taxon>Bacillati</taxon>
        <taxon>Bacillota</taxon>
        <taxon>Bacilli</taxon>
        <taxon>Bacillales</taxon>
        <taxon>Bacillaceae</taxon>
        <taxon>Litchfieldia</taxon>
    </lineage>
</organism>
<evidence type="ECO:0000256" key="2">
    <source>
        <dbReference type="ARBA" id="ARBA00004236"/>
    </source>
</evidence>
<keyword evidence="10" id="KW-1133">Transmembrane helix</keyword>
<dbReference type="PANTHER" id="PTHR30627">
    <property type="entry name" value="PEPTIDOGLYCAN D,D-TRANSPEPTIDASE"/>
    <property type="match status" value="1"/>
</dbReference>
<name>A0ABR9QHL8_9BACI</name>
<feature type="compositionally biased region" description="Acidic residues" evidence="14">
    <location>
        <begin position="703"/>
        <end position="714"/>
    </location>
</feature>
<dbReference type="RefSeq" id="WP_193536071.1">
    <property type="nucleotide sequence ID" value="NZ_JADCLJ010000019.1"/>
</dbReference>
<comment type="similarity">
    <text evidence="4">Belongs to the transpeptidase family.</text>
</comment>
<feature type="compositionally biased region" description="Low complexity" evidence="14">
    <location>
        <begin position="691"/>
        <end position="702"/>
    </location>
</feature>
<protein>
    <recommendedName>
        <fullName evidence="5">serine-type D-Ala-D-Ala carboxypeptidase</fullName>
        <ecNumber evidence="5">3.4.16.4</ecNumber>
    </recommendedName>
</protein>
<accession>A0ABR9QHL8</accession>
<proteinExistence type="inferred from homology"/>
<evidence type="ECO:0000256" key="3">
    <source>
        <dbReference type="ARBA" id="ARBA00004752"/>
    </source>
</evidence>
<keyword evidence="12" id="KW-0961">Cell wall biogenesis/degradation</keyword>
<evidence type="ECO:0000256" key="5">
    <source>
        <dbReference type="ARBA" id="ARBA00012448"/>
    </source>
</evidence>
<keyword evidence="9" id="KW-0573">Peptidoglycan synthesis</keyword>
<evidence type="ECO:0000313" key="17">
    <source>
        <dbReference type="EMBL" id="MBE4907984.1"/>
    </source>
</evidence>
<comment type="pathway">
    <text evidence="3">Cell wall biogenesis; peptidoglycan biosynthesis.</text>
</comment>
<evidence type="ECO:0000256" key="10">
    <source>
        <dbReference type="ARBA" id="ARBA00022989"/>
    </source>
</evidence>
<comment type="catalytic activity">
    <reaction evidence="13">
        <text>Preferential cleavage: (Ac)2-L-Lys-D-Ala-|-D-Ala. Also transpeptidation of peptidyl-alanyl moieties that are N-acyl substituents of D-alanine.</text>
        <dbReference type="EC" id="3.4.16.4"/>
    </reaction>
</comment>
<dbReference type="InterPro" id="IPR005311">
    <property type="entry name" value="PBP_dimer"/>
</dbReference>
<dbReference type="SUPFAM" id="SSF56601">
    <property type="entry name" value="beta-lactamase/transpeptidase-like"/>
    <property type="match status" value="1"/>
</dbReference>
<dbReference type="Pfam" id="PF00905">
    <property type="entry name" value="Transpeptidase"/>
    <property type="match status" value="1"/>
</dbReference>
<evidence type="ECO:0000256" key="7">
    <source>
        <dbReference type="ARBA" id="ARBA00022692"/>
    </source>
</evidence>
<feature type="domain" description="Penicillin-binding protein dimerisation" evidence="16">
    <location>
        <begin position="56"/>
        <end position="287"/>
    </location>
</feature>
<evidence type="ECO:0000256" key="8">
    <source>
        <dbReference type="ARBA" id="ARBA00022960"/>
    </source>
</evidence>
<reference evidence="17 18" key="1">
    <citation type="submission" date="2020-10" db="EMBL/GenBank/DDBJ databases">
        <title>Bacillus sp. HD4P25, an endophyte from a halophyte.</title>
        <authorList>
            <person name="Sun J.-Q."/>
        </authorList>
    </citation>
    <scope>NUCLEOTIDE SEQUENCE [LARGE SCALE GENOMIC DNA]</scope>
    <source>
        <strain evidence="17 18">YIM 93174</strain>
    </source>
</reference>
<evidence type="ECO:0000256" key="11">
    <source>
        <dbReference type="ARBA" id="ARBA00023136"/>
    </source>
</evidence>
<comment type="subcellular location">
    <subcellularLocation>
        <location evidence="2">Cell membrane</location>
    </subcellularLocation>
    <subcellularLocation>
        <location evidence="1">Membrane</location>
        <topology evidence="1">Single-pass membrane protein</topology>
    </subcellularLocation>
</comment>
<dbReference type="InterPro" id="IPR001460">
    <property type="entry name" value="PCN-bd_Tpept"/>
</dbReference>
<dbReference type="Gene3D" id="1.10.10.1230">
    <property type="entry name" value="Penicillin-binding protein, N-terminal non-catalytic domain, head sub-domain"/>
    <property type="match status" value="1"/>
</dbReference>
<dbReference type="SUPFAM" id="SSF56519">
    <property type="entry name" value="Penicillin binding protein dimerisation domain"/>
    <property type="match status" value="1"/>
</dbReference>
<evidence type="ECO:0000259" key="15">
    <source>
        <dbReference type="Pfam" id="PF00905"/>
    </source>
</evidence>
<dbReference type="InterPro" id="IPR036138">
    <property type="entry name" value="PBP_dimer_sf"/>
</dbReference>
<keyword evidence="7" id="KW-0812">Transmembrane</keyword>
<dbReference type="Gene3D" id="3.40.710.10">
    <property type="entry name" value="DD-peptidase/beta-lactamase superfamily"/>
    <property type="match status" value="1"/>
</dbReference>
<evidence type="ECO:0000256" key="14">
    <source>
        <dbReference type="SAM" id="MobiDB-lite"/>
    </source>
</evidence>
<evidence type="ECO:0000313" key="18">
    <source>
        <dbReference type="Proteomes" id="UP001516662"/>
    </source>
</evidence>
<sequence>MKKKKKSHVPFRLNMLFFLVFILFSALILRLGVVQIVHGENYQKQVDRTENSTVSTPVPRGKIYDRYGRVIVDNNPLHAITYTRAQGTKAIEMVEVAEKLATFIEKDTSKLTERDIKDYWIITRHEEAKALITEEELELLDEKELTNSDLYQRQLERITESDLAKISEAELEVVAIFRELNKGYSLTPQIVKNQDVSNKEYAVVSEHLEELPGIDTTTDWEREYSYGSMLRSILGTTSTAEEGLPREKLDYFLARGYNRNDRVGKSYLEEQYEEVLHGQKGKIENITKGNNLLDTKVISEGERGKDLVLSIDMDLQQEVEKIIEEELLIAKKKPGTHFLDSAFVVMMDPKTGELLTMAGKKYVVRDGKPELDDYALGNMNAAYTMGSAIKGATVLTGYQTGVLQIGTRLRDETIYIKGSPPKKSVSTMGLIDDLTALRKSSNVYMFKTGIAIANATYRPNKALPFDQEVFPTMRNYFSQFGLGVKTGIDLPGESTGFTGRNTSLPGFLLDLTIGQYDTYTPLQMAQYVSTIANGGYRMQPKIVREIRQPIMEHEQLGPVVKPFEPSILNRIDMTPEQIDRVQEGFRQVMQESGGTAYGHFGNAPYKPAGKTGTAESFYYDGEGKFGEKKKLYSAYNVTLVGYAPYDNPEVAFSVVVPFAYADYSDRHSINNFIGKRILDKYFELKGKDRMTSNTSEESTQTEVEPEENNSVENE</sequence>
<evidence type="ECO:0000256" key="12">
    <source>
        <dbReference type="ARBA" id="ARBA00023316"/>
    </source>
</evidence>
<dbReference type="EMBL" id="JADCLJ010000019">
    <property type="protein sequence ID" value="MBE4907984.1"/>
    <property type="molecule type" value="Genomic_DNA"/>
</dbReference>
<evidence type="ECO:0000259" key="16">
    <source>
        <dbReference type="Pfam" id="PF03717"/>
    </source>
</evidence>
<evidence type="ECO:0000256" key="13">
    <source>
        <dbReference type="ARBA" id="ARBA00034000"/>
    </source>
</evidence>
<evidence type="ECO:0000256" key="9">
    <source>
        <dbReference type="ARBA" id="ARBA00022984"/>
    </source>
</evidence>
<keyword evidence="6" id="KW-1003">Cell membrane</keyword>
<dbReference type="InterPro" id="IPR012338">
    <property type="entry name" value="Beta-lactam/transpept-like"/>
</dbReference>
<gene>
    <name evidence="17" type="ORF">IMZ08_07960</name>
</gene>
<evidence type="ECO:0000256" key="6">
    <source>
        <dbReference type="ARBA" id="ARBA00022475"/>
    </source>
</evidence>